<dbReference type="SMART" id="SM00184">
    <property type="entry name" value="RING"/>
    <property type="match status" value="1"/>
</dbReference>
<dbReference type="InterPro" id="IPR017907">
    <property type="entry name" value="Znf_RING_CS"/>
</dbReference>
<keyword evidence="2" id="KW-0479">Metal-binding</keyword>
<dbReference type="Gene3D" id="4.10.60.10">
    <property type="entry name" value="Zinc finger, CCHC-type"/>
    <property type="match status" value="1"/>
</dbReference>
<dbReference type="InterPro" id="IPR013083">
    <property type="entry name" value="Znf_RING/FYVE/PHD"/>
</dbReference>
<dbReference type="CDD" id="cd16620">
    <property type="entry name" value="vRING-HC-C4C4_RBBP6"/>
    <property type="match status" value="1"/>
</dbReference>
<feature type="region of interest" description="Disordered" evidence="7">
    <location>
        <begin position="527"/>
        <end position="723"/>
    </location>
</feature>
<dbReference type="Proteomes" id="UP001412067">
    <property type="component" value="Unassembled WGS sequence"/>
</dbReference>
<feature type="compositionally biased region" description="Basic and acidic residues" evidence="7">
    <location>
        <begin position="563"/>
        <end position="622"/>
    </location>
</feature>
<organism evidence="11 12">
    <name type="scientific">Platanthera guangdongensis</name>
    <dbReference type="NCBI Taxonomy" id="2320717"/>
    <lineage>
        <taxon>Eukaryota</taxon>
        <taxon>Viridiplantae</taxon>
        <taxon>Streptophyta</taxon>
        <taxon>Embryophyta</taxon>
        <taxon>Tracheophyta</taxon>
        <taxon>Spermatophyta</taxon>
        <taxon>Magnoliopsida</taxon>
        <taxon>Liliopsida</taxon>
        <taxon>Asparagales</taxon>
        <taxon>Orchidaceae</taxon>
        <taxon>Orchidoideae</taxon>
        <taxon>Orchideae</taxon>
        <taxon>Orchidinae</taxon>
        <taxon>Platanthera</taxon>
    </lineage>
</organism>
<dbReference type="EMBL" id="JBBWWR010000011">
    <property type="protein sequence ID" value="KAK8959744.1"/>
    <property type="molecule type" value="Genomic_DNA"/>
</dbReference>
<feature type="domain" description="CCHC-type" evidence="9">
    <location>
        <begin position="392"/>
        <end position="406"/>
    </location>
</feature>
<evidence type="ECO:0000313" key="11">
    <source>
        <dbReference type="EMBL" id="KAK8959744.1"/>
    </source>
</evidence>
<dbReference type="SMART" id="SM00343">
    <property type="entry name" value="ZnF_C2HC"/>
    <property type="match status" value="1"/>
</dbReference>
<name>A0ABR2M6F8_9ASPA</name>
<evidence type="ECO:0000256" key="1">
    <source>
        <dbReference type="ARBA" id="ARBA00004123"/>
    </source>
</evidence>
<reference evidence="11 12" key="1">
    <citation type="journal article" date="2022" name="Nat. Plants">
        <title>Genomes of leafy and leafless Platanthera orchids illuminate the evolution of mycoheterotrophy.</title>
        <authorList>
            <person name="Li M.H."/>
            <person name="Liu K.W."/>
            <person name="Li Z."/>
            <person name="Lu H.C."/>
            <person name="Ye Q.L."/>
            <person name="Zhang D."/>
            <person name="Wang J.Y."/>
            <person name="Li Y.F."/>
            <person name="Zhong Z.M."/>
            <person name="Liu X."/>
            <person name="Yu X."/>
            <person name="Liu D.K."/>
            <person name="Tu X.D."/>
            <person name="Liu B."/>
            <person name="Hao Y."/>
            <person name="Liao X.Y."/>
            <person name="Jiang Y.T."/>
            <person name="Sun W.H."/>
            <person name="Chen J."/>
            <person name="Chen Y.Q."/>
            <person name="Ai Y."/>
            <person name="Zhai J.W."/>
            <person name="Wu S.S."/>
            <person name="Zhou Z."/>
            <person name="Hsiao Y.Y."/>
            <person name="Wu W.L."/>
            <person name="Chen Y.Y."/>
            <person name="Lin Y.F."/>
            <person name="Hsu J.L."/>
            <person name="Li C.Y."/>
            <person name="Wang Z.W."/>
            <person name="Zhao X."/>
            <person name="Zhong W.Y."/>
            <person name="Ma X.K."/>
            <person name="Ma L."/>
            <person name="Huang J."/>
            <person name="Chen G.Z."/>
            <person name="Huang M.Z."/>
            <person name="Huang L."/>
            <person name="Peng D.H."/>
            <person name="Luo Y.B."/>
            <person name="Zou S.Q."/>
            <person name="Chen S.P."/>
            <person name="Lan S."/>
            <person name="Tsai W.C."/>
            <person name="Van de Peer Y."/>
            <person name="Liu Z.J."/>
        </authorList>
    </citation>
    <scope>NUCLEOTIDE SEQUENCE [LARGE SCALE GENOMIC DNA]</scope>
    <source>
        <strain evidence="11">Lor288</strain>
    </source>
</reference>
<accession>A0ABR2M6F8</accession>
<evidence type="ECO:0000259" key="8">
    <source>
        <dbReference type="PROSITE" id="PS50089"/>
    </source>
</evidence>
<evidence type="ECO:0000256" key="2">
    <source>
        <dbReference type="ARBA" id="ARBA00022723"/>
    </source>
</evidence>
<dbReference type="InterPro" id="IPR001878">
    <property type="entry name" value="Znf_CCHC"/>
</dbReference>
<dbReference type="InterPro" id="IPR014891">
    <property type="entry name" value="DWNN_domain"/>
</dbReference>
<evidence type="ECO:0000256" key="4">
    <source>
        <dbReference type="ARBA" id="ARBA00022833"/>
    </source>
</evidence>
<dbReference type="Pfam" id="PF13923">
    <property type="entry name" value="zf-C3HC4_2"/>
    <property type="match status" value="1"/>
</dbReference>
<keyword evidence="4" id="KW-0862">Zinc</keyword>
<evidence type="ECO:0000259" key="10">
    <source>
        <dbReference type="PROSITE" id="PS51282"/>
    </source>
</evidence>
<dbReference type="PROSITE" id="PS51282">
    <property type="entry name" value="DWNN"/>
    <property type="match status" value="1"/>
</dbReference>
<feature type="domain" description="RING-type" evidence="8">
    <location>
        <begin position="234"/>
        <end position="273"/>
    </location>
</feature>
<comment type="subcellular location">
    <subcellularLocation>
        <location evidence="1">Nucleus</location>
    </subcellularLocation>
</comment>
<feature type="domain" description="DWNN" evidence="10">
    <location>
        <begin position="3"/>
        <end position="77"/>
    </location>
</feature>
<dbReference type="PROSITE" id="PS00518">
    <property type="entry name" value="ZF_RING_1"/>
    <property type="match status" value="1"/>
</dbReference>
<sequence>MAVRFKFRSSVAFDSIDLDGRLSISVSDLRSKIADRKKLHVCGDFDLVLSDADTGQPFEDEDFQIPAGANVVIKRVPLGRDASNDRRVFPWTVIATNAEKSGGPLIPAPVKRCENFGVDNFDDFGVDVYPNLDAPVRGYDDDINYYNSTVNMKEDTAIRFSEEPNLRCQTITNARLSEALPKEVAGENFRSESDKGENQKENKSEYNGILKNKLSEDKPFQAIVNADLPAELRCSLCSSIFEEAVMIPCCQHSFCNRCIALTLVKQSSCPKCSSSKCTVKDLLPNLSLRQAIEHFLEAQNDINGSYNKLPRYAPDGESGIQTKDVSCAVSVQQQEAACPHSPSATGMGSNHVTSEPACENKFPFKREELCIDAKVGRAVIPPSKLRKFERNCYMCGSPDHLIRECPHSKRENAVVSGMVTPYREGYWHGSTFPNVHYGNLYGGPAMMSFDPMMFQVSPYGISSYLPPMYSNPPTPYGFMRMGAVPPPVISGAEAGTYVESMNNQDGQRKHTNEFQKRYHDFGLSEDYHSAGTRRSHEQLIQADKETSSDNDEPRTHRKHSHHDPHARPSYQEEKGYTADVKHKDPHMSAYGRDRQTHYSDKSKSDLLDASDGSRRHSTERRSHLSKSSKHSGSDCSWKSHRRKPMSDDEFETYPRKFHKELESSNSARNFPRERDSSHSSRRSSKIVKNRDDRADDDDKWKIVKEQETRDRDGRLNQKYRRMP</sequence>
<evidence type="ECO:0000313" key="12">
    <source>
        <dbReference type="Proteomes" id="UP001412067"/>
    </source>
</evidence>
<comment type="caution">
    <text evidence="11">The sequence shown here is derived from an EMBL/GenBank/DDBJ whole genome shotgun (WGS) entry which is preliminary data.</text>
</comment>
<evidence type="ECO:0000256" key="3">
    <source>
        <dbReference type="ARBA" id="ARBA00022771"/>
    </source>
</evidence>
<dbReference type="InterPro" id="IPR001841">
    <property type="entry name" value="Znf_RING"/>
</dbReference>
<dbReference type="PROSITE" id="PS50158">
    <property type="entry name" value="ZF_CCHC"/>
    <property type="match status" value="1"/>
</dbReference>
<keyword evidence="12" id="KW-1185">Reference proteome</keyword>
<keyword evidence="5" id="KW-0539">Nucleus</keyword>
<feature type="compositionally biased region" description="Basic and acidic residues" evidence="7">
    <location>
        <begin position="527"/>
        <end position="554"/>
    </location>
</feature>
<proteinExistence type="predicted"/>
<dbReference type="Gene3D" id="3.30.40.10">
    <property type="entry name" value="Zinc/RING finger domain, C3HC4 (zinc finger)"/>
    <property type="match status" value="1"/>
</dbReference>
<gene>
    <name evidence="11" type="ORF">KSP40_PGU006522</name>
</gene>
<dbReference type="PROSITE" id="PS50089">
    <property type="entry name" value="ZF_RING_2"/>
    <property type="match status" value="1"/>
</dbReference>
<evidence type="ECO:0000259" key="9">
    <source>
        <dbReference type="PROSITE" id="PS50158"/>
    </source>
</evidence>
<dbReference type="PANTHER" id="PTHR15439:SF11">
    <property type="entry name" value="E3 UBIQUITIN LIGASE PQT3-LIKE ISOFORM X1"/>
    <property type="match status" value="1"/>
</dbReference>
<dbReference type="InterPro" id="IPR033489">
    <property type="entry name" value="RBBP6"/>
</dbReference>
<dbReference type="Gene3D" id="3.10.20.90">
    <property type="entry name" value="Phosphatidylinositol 3-kinase Catalytic Subunit, Chain A, domain 1"/>
    <property type="match status" value="1"/>
</dbReference>
<evidence type="ECO:0000256" key="5">
    <source>
        <dbReference type="ARBA" id="ARBA00023242"/>
    </source>
</evidence>
<keyword evidence="3 6" id="KW-0863">Zinc-finger</keyword>
<evidence type="ECO:0000256" key="7">
    <source>
        <dbReference type="SAM" id="MobiDB-lite"/>
    </source>
</evidence>
<dbReference type="SMART" id="SM01180">
    <property type="entry name" value="DWNN"/>
    <property type="match status" value="1"/>
</dbReference>
<evidence type="ECO:0000256" key="6">
    <source>
        <dbReference type="PROSITE-ProRule" id="PRU00047"/>
    </source>
</evidence>
<feature type="region of interest" description="Disordered" evidence="7">
    <location>
        <begin position="185"/>
        <end position="204"/>
    </location>
</feature>
<feature type="compositionally biased region" description="Basic and acidic residues" evidence="7">
    <location>
        <begin position="688"/>
        <end position="715"/>
    </location>
</feature>
<dbReference type="PANTHER" id="PTHR15439">
    <property type="entry name" value="RETINOBLASTOMA-BINDING PROTEIN 6"/>
    <property type="match status" value="1"/>
</dbReference>
<dbReference type="Pfam" id="PF08783">
    <property type="entry name" value="DWNN"/>
    <property type="match status" value="1"/>
</dbReference>
<dbReference type="SUPFAM" id="SSF57850">
    <property type="entry name" value="RING/U-box"/>
    <property type="match status" value="1"/>
</dbReference>
<protein>
    <submittedName>
        <fullName evidence="11">Uncharacterized protein</fullName>
    </submittedName>
</protein>